<dbReference type="STRING" id="662367.SAMN05216167_103297"/>
<accession>A0A1I1PRG1</accession>
<evidence type="ECO:0000313" key="2">
    <source>
        <dbReference type="EMBL" id="SFD09663.1"/>
    </source>
</evidence>
<dbReference type="SUPFAM" id="SSF52266">
    <property type="entry name" value="SGNH hydrolase"/>
    <property type="match status" value="1"/>
</dbReference>
<feature type="signal peptide" evidence="1">
    <location>
        <begin position="1"/>
        <end position="33"/>
    </location>
</feature>
<protein>
    <recommendedName>
        <fullName evidence="4">Lysophospholipase L1</fullName>
    </recommendedName>
</protein>
<evidence type="ECO:0008006" key="4">
    <source>
        <dbReference type="Google" id="ProtNLM"/>
    </source>
</evidence>
<dbReference type="Proteomes" id="UP000198598">
    <property type="component" value="Unassembled WGS sequence"/>
</dbReference>
<dbReference type="RefSeq" id="WP_093825731.1">
    <property type="nucleotide sequence ID" value="NZ_FOLQ01000003.1"/>
</dbReference>
<dbReference type="InterPro" id="IPR036514">
    <property type="entry name" value="SGNH_hydro_sf"/>
</dbReference>
<keyword evidence="1" id="KW-0732">Signal</keyword>
<evidence type="ECO:0000313" key="3">
    <source>
        <dbReference type="Proteomes" id="UP000198598"/>
    </source>
</evidence>
<keyword evidence="3" id="KW-1185">Reference proteome</keyword>
<proteinExistence type="predicted"/>
<gene>
    <name evidence="2" type="ORF">SAMN05216167_103297</name>
</gene>
<dbReference type="Gene3D" id="3.40.50.1110">
    <property type="entry name" value="SGNH hydrolase"/>
    <property type="match status" value="1"/>
</dbReference>
<dbReference type="AlphaFoldDB" id="A0A1I1PRG1"/>
<organism evidence="2 3">
    <name type="scientific">Spirosoma endophyticum</name>
    <dbReference type="NCBI Taxonomy" id="662367"/>
    <lineage>
        <taxon>Bacteria</taxon>
        <taxon>Pseudomonadati</taxon>
        <taxon>Bacteroidota</taxon>
        <taxon>Cytophagia</taxon>
        <taxon>Cytophagales</taxon>
        <taxon>Cytophagaceae</taxon>
        <taxon>Spirosoma</taxon>
    </lineage>
</organism>
<name>A0A1I1PRG1_9BACT</name>
<sequence length="490" mass="54001">MPIFSAQQESHRFRSFPGLWLLSLMLFSMQVQAQDTLVHLHVTYPVSRMVVQRDNNNQAIVQVAGSYDQPIDVVQARAVPRVAGQGTTTDWAPLTISKGQFSGTLTVKGGWYQLEVRSLKGNQQIGSDTLDRFGVGEVFAIVGHSDAQGSDCIINGVNRCPTLEGATDDRVTVVGLDQSSPEFKKYLETADSRYLPGLVFSQLTTFGGIAPFAKIAWFWGHMGDALVQRINVPVLLYNAGFGGSNMEQTYKSAYDIPFKHDFVVYSLRMPYVNIRNLMNLYVPATGLRAILLNHGANDQASGTDDIVTWHYGVIDKVRQEFNMPDLGWIVALASFFNAPHENVRKAQFQVINRANYQTYQGPDLDNINSREDMPDGGHYSPAGQLKVGEAWANAITDTYLQTIQPYPAQTQPLNTITCAGNQQLTLTAPAGYEYDWSTGNSDRSLTVGAGEYSARIRASQQTVYFPPAVVVPTNANPTVYACKTDSTGVR</sequence>
<feature type="chain" id="PRO_5011663987" description="Lysophospholipase L1" evidence="1">
    <location>
        <begin position="34"/>
        <end position="490"/>
    </location>
</feature>
<dbReference type="OrthoDB" id="1488710at2"/>
<reference evidence="2 3" key="1">
    <citation type="submission" date="2016-10" db="EMBL/GenBank/DDBJ databases">
        <authorList>
            <person name="de Groot N.N."/>
        </authorList>
    </citation>
    <scope>NUCLEOTIDE SEQUENCE [LARGE SCALE GENOMIC DNA]</scope>
    <source>
        <strain evidence="2 3">DSM 26130</strain>
    </source>
</reference>
<dbReference type="GO" id="GO:0016788">
    <property type="term" value="F:hydrolase activity, acting on ester bonds"/>
    <property type="evidence" value="ECO:0007669"/>
    <property type="project" value="UniProtKB-ARBA"/>
</dbReference>
<dbReference type="EMBL" id="FOLQ01000003">
    <property type="protein sequence ID" value="SFD09663.1"/>
    <property type="molecule type" value="Genomic_DNA"/>
</dbReference>
<evidence type="ECO:0000256" key="1">
    <source>
        <dbReference type="SAM" id="SignalP"/>
    </source>
</evidence>